<dbReference type="Pfam" id="PF01584">
    <property type="entry name" value="CheW"/>
    <property type="match status" value="1"/>
</dbReference>
<dbReference type="PANTHER" id="PTHR22617:SF23">
    <property type="entry name" value="CHEMOTAXIS PROTEIN CHEW"/>
    <property type="match status" value="1"/>
</dbReference>
<dbReference type="PANTHER" id="PTHR22617">
    <property type="entry name" value="CHEMOTAXIS SENSOR HISTIDINE KINASE-RELATED"/>
    <property type="match status" value="1"/>
</dbReference>
<dbReference type="OrthoDB" id="7390823at2"/>
<dbReference type="InterPro" id="IPR039315">
    <property type="entry name" value="CheW"/>
</dbReference>
<evidence type="ECO:0000259" key="1">
    <source>
        <dbReference type="PROSITE" id="PS50851"/>
    </source>
</evidence>
<dbReference type="RefSeq" id="WP_160681083.1">
    <property type="nucleotide sequence ID" value="NZ_WTYW01000001.1"/>
</dbReference>
<name>A0A844ZC76_9SPHN</name>
<dbReference type="Gene3D" id="2.30.30.40">
    <property type="entry name" value="SH3 Domains"/>
    <property type="match status" value="1"/>
</dbReference>
<dbReference type="GO" id="GO:0006935">
    <property type="term" value="P:chemotaxis"/>
    <property type="evidence" value="ECO:0007669"/>
    <property type="project" value="InterPro"/>
</dbReference>
<feature type="domain" description="CheW-like" evidence="1">
    <location>
        <begin position="2"/>
        <end position="141"/>
    </location>
</feature>
<dbReference type="AlphaFoldDB" id="A0A844ZC76"/>
<dbReference type="GO" id="GO:0005829">
    <property type="term" value="C:cytosol"/>
    <property type="evidence" value="ECO:0007669"/>
    <property type="project" value="TreeGrafter"/>
</dbReference>
<proteinExistence type="predicted"/>
<reference evidence="2 3" key="1">
    <citation type="submission" date="2019-12" db="EMBL/GenBank/DDBJ databases">
        <title>Genomic-based taxomic classification of the family Erythrobacteraceae.</title>
        <authorList>
            <person name="Xu L."/>
        </authorList>
    </citation>
    <scope>NUCLEOTIDE SEQUENCE [LARGE SCALE GENOMIC DNA]</scope>
    <source>
        <strain evidence="2 3">MCCC 1A09962</strain>
    </source>
</reference>
<dbReference type="Proteomes" id="UP000433104">
    <property type="component" value="Unassembled WGS sequence"/>
</dbReference>
<dbReference type="PROSITE" id="PS50851">
    <property type="entry name" value="CHEW"/>
    <property type="match status" value="1"/>
</dbReference>
<evidence type="ECO:0000313" key="3">
    <source>
        <dbReference type="Proteomes" id="UP000433104"/>
    </source>
</evidence>
<dbReference type="InterPro" id="IPR002545">
    <property type="entry name" value="CheW-lke_dom"/>
</dbReference>
<comment type="caution">
    <text evidence="2">The sequence shown here is derived from an EMBL/GenBank/DDBJ whole genome shotgun (WGS) entry which is preliminary data.</text>
</comment>
<sequence>MTEMLLIANIDGRRAAIPASEIASVIEIEEIVAVPMAPSHIVGLTAMRSQALTVVCCRSSLGLVPMQYKRGDRAVVIKIDGHQYALLVDEVEGVVMSSSEPEPVKGGFGEHWNRVALGKVETSGEPAVLIDHKQIVKGPQALAA</sequence>
<organism evidence="2 3">
    <name type="scientific">Parapontixanthobacter aurantiacus</name>
    <dbReference type="NCBI Taxonomy" id="1463599"/>
    <lineage>
        <taxon>Bacteria</taxon>
        <taxon>Pseudomonadati</taxon>
        <taxon>Pseudomonadota</taxon>
        <taxon>Alphaproteobacteria</taxon>
        <taxon>Sphingomonadales</taxon>
        <taxon>Erythrobacteraceae</taxon>
        <taxon>Parapontixanthobacter</taxon>
    </lineage>
</organism>
<gene>
    <name evidence="2" type="ORF">GRI38_00540</name>
</gene>
<dbReference type="InterPro" id="IPR036061">
    <property type="entry name" value="CheW-like_dom_sf"/>
</dbReference>
<dbReference type="GO" id="GO:0007165">
    <property type="term" value="P:signal transduction"/>
    <property type="evidence" value="ECO:0007669"/>
    <property type="project" value="InterPro"/>
</dbReference>
<dbReference type="SUPFAM" id="SSF50341">
    <property type="entry name" value="CheW-like"/>
    <property type="match status" value="1"/>
</dbReference>
<protein>
    <submittedName>
        <fullName evidence="2">Chemotaxis protein CheW</fullName>
    </submittedName>
</protein>
<keyword evidence="3" id="KW-1185">Reference proteome</keyword>
<dbReference type="Gene3D" id="2.40.50.180">
    <property type="entry name" value="CheA-289, Domain 4"/>
    <property type="match status" value="1"/>
</dbReference>
<dbReference type="SMART" id="SM00260">
    <property type="entry name" value="CheW"/>
    <property type="match status" value="1"/>
</dbReference>
<dbReference type="EMBL" id="WTYW01000001">
    <property type="protein sequence ID" value="MXO84520.1"/>
    <property type="molecule type" value="Genomic_DNA"/>
</dbReference>
<evidence type="ECO:0000313" key="2">
    <source>
        <dbReference type="EMBL" id="MXO84520.1"/>
    </source>
</evidence>
<accession>A0A844ZC76</accession>